<sequence length="629" mass="73558">MIECSVNNLIKYYGANKIFENISFELKTKERIGLIGQNGCGKTTLMKILMNVEDYQGGSISFRKGIKVGYLDQIFQYNQDTIVIEVLESAFGEIWNIKKEMKNIEITLKDLQGEALDIAMKNYGSLMESYELQGGYEVEARINKVCQGLKIIDAYREMEFEKLSGGEKTRVMLAKLLLEEPDILLMDEPTNHLDINSIEWLENFLHAYNGTVLVISHDRCFLDRIANKIIELSPTSANLYYGNYSDYVIEKERRFLLEYKLYQNQQKKIDQMENQIERYRIWGAMRDSDKMYKRAKELEKRLEKIDVLDRPTLENNKIRLSQQDLQRSGKIVLKVERLLKAFGEKTLFIDTSFTVFYQDRLCIMGDNGSGKTTLLRMILEEVSLDGGHISLGASVKLGYLPQNIVFDDEEMTLLEYFMHQHKVTIGEARAELAKVLFIKDHVYKKIKNLSGGEKSRLKLCTLLYEKVNFMILDEPTNHLDIDSREVLENMLLGYDGTIVFVSHDRYFIQKVANKIMVLKDHNVRLYPMPYNDYLEEIQKELVDEPMEEKVKVPKKVIEKPIKKIDKSSQLAKLEKNMEELEEQLKQVEKLMVLNNTKADRLNELFIEKKQLEEKFEEIFIVWEKLLEEK</sequence>
<dbReference type="PANTHER" id="PTHR42855:SF2">
    <property type="entry name" value="DRUG RESISTANCE ABC TRANSPORTER,ATP-BINDING PROTEIN"/>
    <property type="match status" value="1"/>
</dbReference>
<dbReference type="RefSeq" id="WP_216517290.1">
    <property type="nucleotide sequence ID" value="NZ_JAHLPM010000003.1"/>
</dbReference>
<dbReference type="Pfam" id="PF12848">
    <property type="entry name" value="ABC_tran_Xtn"/>
    <property type="match status" value="1"/>
</dbReference>
<gene>
    <name evidence="5" type="primary">abc-f</name>
    <name evidence="5" type="ORF">KQI42_04760</name>
</gene>
<dbReference type="CDD" id="cd03221">
    <property type="entry name" value="ABCF_EF-3"/>
    <property type="match status" value="2"/>
</dbReference>
<reference evidence="5 6" key="1">
    <citation type="submission" date="2021-06" db="EMBL/GenBank/DDBJ databases">
        <authorList>
            <person name="Sun Q."/>
            <person name="Li D."/>
        </authorList>
    </citation>
    <scope>NUCLEOTIDE SEQUENCE [LARGE SCALE GENOMIC DNA]</scope>
    <source>
        <strain evidence="5 6">MSJ-40</strain>
    </source>
</reference>
<name>A0ABS6E3F5_9FIRM</name>
<proteinExistence type="predicted"/>
<keyword evidence="2" id="KW-0067">ATP-binding</keyword>
<feature type="domain" description="ABC transporter" evidence="4">
    <location>
        <begin position="333"/>
        <end position="545"/>
    </location>
</feature>
<dbReference type="EMBL" id="JAHLPM010000003">
    <property type="protein sequence ID" value="MBU5437307.1"/>
    <property type="molecule type" value="Genomic_DNA"/>
</dbReference>
<evidence type="ECO:0000313" key="5">
    <source>
        <dbReference type="EMBL" id="MBU5437307.1"/>
    </source>
</evidence>
<evidence type="ECO:0000313" key="6">
    <source>
        <dbReference type="Proteomes" id="UP000749471"/>
    </source>
</evidence>
<accession>A0ABS6E3F5</accession>
<feature type="coiled-coil region" evidence="3">
    <location>
        <begin position="563"/>
        <end position="614"/>
    </location>
</feature>
<dbReference type="SMART" id="SM00382">
    <property type="entry name" value="AAA"/>
    <property type="match status" value="2"/>
</dbReference>
<dbReference type="PANTHER" id="PTHR42855">
    <property type="entry name" value="ABC TRANSPORTER ATP-BINDING SUBUNIT"/>
    <property type="match status" value="1"/>
</dbReference>
<dbReference type="PROSITE" id="PS00211">
    <property type="entry name" value="ABC_TRANSPORTER_1"/>
    <property type="match status" value="2"/>
</dbReference>
<dbReference type="InterPro" id="IPR003593">
    <property type="entry name" value="AAA+_ATPase"/>
</dbReference>
<evidence type="ECO:0000256" key="3">
    <source>
        <dbReference type="SAM" id="Coils"/>
    </source>
</evidence>
<evidence type="ECO:0000259" key="4">
    <source>
        <dbReference type="PROSITE" id="PS50893"/>
    </source>
</evidence>
<evidence type="ECO:0000256" key="1">
    <source>
        <dbReference type="ARBA" id="ARBA00022741"/>
    </source>
</evidence>
<keyword evidence="3" id="KW-0175">Coiled coil</keyword>
<evidence type="ECO:0000256" key="2">
    <source>
        <dbReference type="ARBA" id="ARBA00022840"/>
    </source>
</evidence>
<keyword evidence="6" id="KW-1185">Reference proteome</keyword>
<dbReference type="InterPro" id="IPR003439">
    <property type="entry name" value="ABC_transporter-like_ATP-bd"/>
</dbReference>
<dbReference type="Pfam" id="PF00005">
    <property type="entry name" value="ABC_tran"/>
    <property type="match status" value="2"/>
</dbReference>
<dbReference type="InterPro" id="IPR017871">
    <property type="entry name" value="ABC_transporter-like_CS"/>
</dbReference>
<organism evidence="5 6">
    <name type="scientific">Tissierella simiarum</name>
    <dbReference type="NCBI Taxonomy" id="2841534"/>
    <lineage>
        <taxon>Bacteria</taxon>
        <taxon>Bacillati</taxon>
        <taxon>Bacillota</taxon>
        <taxon>Tissierellia</taxon>
        <taxon>Tissierellales</taxon>
        <taxon>Tissierellaceae</taxon>
        <taxon>Tissierella</taxon>
    </lineage>
</organism>
<dbReference type="Proteomes" id="UP000749471">
    <property type="component" value="Unassembled WGS sequence"/>
</dbReference>
<feature type="domain" description="ABC transporter" evidence="4">
    <location>
        <begin position="4"/>
        <end position="259"/>
    </location>
</feature>
<dbReference type="PROSITE" id="PS50893">
    <property type="entry name" value="ABC_TRANSPORTER_2"/>
    <property type="match status" value="2"/>
</dbReference>
<comment type="caution">
    <text evidence="5">The sequence shown here is derived from an EMBL/GenBank/DDBJ whole genome shotgun (WGS) entry which is preliminary data.</text>
</comment>
<dbReference type="NCBIfam" id="NF000355">
    <property type="entry name" value="ribo_prot_ABC_F"/>
    <property type="match status" value="1"/>
</dbReference>
<protein>
    <submittedName>
        <fullName evidence="5">ABC-F type ribosomal protection protein</fullName>
    </submittedName>
</protein>
<keyword evidence="1" id="KW-0547">Nucleotide-binding</keyword>
<dbReference type="InterPro" id="IPR051309">
    <property type="entry name" value="ABCF_ATPase"/>
</dbReference>
<dbReference type="InterPro" id="IPR032781">
    <property type="entry name" value="ABC_tran_Xtn"/>
</dbReference>